<dbReference type="GO" id="GO:0046813">
    <property type="term" value="P:receptor-mediated virion attachment to host cell"/>
    <property type="evidence" value="ECO:0007669"/>
    <property type="project" value="TreeGrafter"/>
</dbReference>
<dbReference type="PROSITE" id="PS50005">
    <property type="entry name" value="TPR"/>
    <property type="match status" value="6"/>
</dbReference>
<dbReference type="GO" id="GO:0004197">
    <property type="term" value="F:cysteine-type endopeptidase activity"/>
    <property type="evidence" value="ECO:0007669"/>
    <property type="project" value="InterPro"/>
</dbReference>
<dbReference type="InterPro" id="IPR011600">
    <property type="entry name" value="Pept_C14_caspase"/>
</dbReference>
<dbReference type="SMART" id="SM00028">
    <property type="entry name" value="TPR"/>
    <property type="match status" value="6"/>
</dbReference>
<dbReference type="Gene3D" id="3.40.50.1460">
    <property type="match status" value="1"/>
</dbReference>
<evidence type="ECO:0000259" key="4">
    <source>
        <dbReference type="Pfam" id="PF00656"/>
    </source>
</evidence>
<dbReference type="Pfam" id="PF00656">
    <property type="entry name" value="Peptidase_C14"/>
    <property type="match status" value="1"/>
</dbReference>
<dbReference type="PANTHER" id="PTHR44858">
    <property type="entry name" value="TETRATRICOPEPTIDE REPEAT PROTEIN 6"/>
    <property type="match status" value="1"/>
</dbReference>
<dbReference type="Gene3D" id="1.25.40.10">
    <property type="entry name" value="Tetratricopeptide repeat domain"/>
    <property type="match status" value="2"/>
</dbReference>
<protein>
    <submittedName>
        <fullName evidence="5">Tetratricopeptide repeat protein</fullName>
    </submittedName>
</protein>
<dbReference type="NCBIfam" id="NF047832">
    <property type="entry name" value="caspase_w_EACC1"/>
    <property type="match status" value="1"/>
</dbReference>
<keyword evidence="2 3" id="KW-0802">TPR repeat</keyword>
<dbReference type="Pfam" id="PF07719">
    <property type="entry name" value="TPR_2"/>
    <property type="match status" value="1"/>
</dbReference>
<feature type="repeat" description="TPR" evidence="3">
    <location>
        <begin position="606"/>
        <end position="639"/>
    </location>
</feature>
<reference evidence="5 6" key="1">
    <citation type="journal article" date="2021" name="Int. J. Syst. Evol. Microbiol.">
        <title>Amazonocrinis nigriterrae gen. nov., sp. nov., Atlanticothrix silvestris gen. nov., sp. nov. and Dendronalium phyllosphericum gen. nov., sp. nov., nostocacean cyanobacteria from Brazilian environments.</title>
        <authorList>
            <person name="Alvarenga D.O."/>
            <person name="Andreote A.P.D."/>
            <person name="Branco L.H.Z."/>
            <person name="Delbaje E."/>
            <person name="Cruz R.B."/>
            <person name="Varani A.M."/>
            <person name="Fiore M.F."/>
        </authorList>
    </citation>
    <scope>NUCLEOTIDE SEQUENCE [LARGE SCALE GENOMIC DNA]</scope>
    <source>
        <strain evidence="5 6">CENA357</strain>
    </source>
</reference>
<dbReference type="Pfam" id="PF00515">
    <property type="entry name" value="TPR_1"/>
    <property type="match status" value="2"/>
</dbReference>
<feature type="domain" description="Peptidase C14 caspase" evidence="4">
    <location>
        <begin position="3"/>
        <end position="234"/>
    </location>
</feature>
<dbReference type="PROSITE" id="PS00018">
    <property type="entry name" value="EF_HAND_1"/>
    <property type="match status" value="1"/>
</dbReference>
<keyword evidence="1" id="KW-0677">Repeat</keyword>
<name>A0A8J7HHR0_9CYAN</name>
<dbReference type="RefSeq" id="WP_214439089.1">
    <property type="nucleotide sequence ID" value="NZ_JAECZB010000019.1"/>
</dbReference>
<dbReference type="InterPro" id="IPR018247">
    <property type="entry name" value="EF_Hand_1_Ca_BS"/>
</dbReference>
<dbReference type="InterPro" id="IPR013105">
    <property type="entry name" value="TPR_2"/>
</dbReference>
<accession>A0A8J7HHR0</accession>
<proteinExistence type="predicted"/>
<evidence type="ECO:0000313" key="6">
    <source>
        <dbReference type="Proteomes" id="UP000599391"/>
    </source>
</evidence>
<dbReference type="InterPro" id="IPR019734">
    <property type="entry name" value="TPR_rpt"/>
</dbReference>
<evidence type="ECO:0000256" key="1">
    <source>
        <dbReference type="ARBA" id="ARBA00022737"/>
    </source>
</evidence>
<dbReference type="PANTHER" id="PTHR44858:SF1">
    <property type="entry name" value="UDP-N-ACETYLGLUCOSAMINE--PEPTIDE N-ACETYLGLUCOSAMINYLTRANSFERASE SPINDLY-RELATED"/>
    <property type="match status" value="1"/>
</dbReference>
<evidence type="ECO:0000256" key="2">
    <source>
        <dbReference type="ARBA" id="ARBA00022803"/>
    </source>
</evidence>
<evidence type="ECO:0000313" key="5">
    <source>
        <dbReference type="EMBL" id="MBH8552786.1"/>
    </source>
</evidence>
<dbReference type="InterPro" id="IPR011990">
    <property type="entry name" value="TPR-like_helical_dom_sf"/>
</dbReference>
<feature type="repeat" description="TPR" evidence="3">
    <location>
        <begin position="503"/>
        <end position="536"/>
    </location>
</feature>
<dbReference type="SUPFAM" id="SSF48452">
    <property type="entry name" value="TPR-like"/>
    <property type="match status" value="2"/>
</dbReference>
<dbReference type="InterPro" id="IPR050498">
    <property type="entry name" value="Ycf3"/>
</dbReference>
<feature type="repeat" description="TPR" evidence="3">
    <location>
        <begin position="571"/>
        <end position="604"/>
    </location>
</feature>
<evidence type="ECO:0000256" key="3">
    <source>
        <dbReference type="PROSITE-ProRule" id="PRU00339"/>
    </source>
</evidence>
<comment type="caution">
    <text evidence="5">The sequence shown here is derived from an EMBL/GenBank/DDBJ whole genome shotgun (WGS) entry which is preliminary data.</text>
</comment>
<feature type="repeat" description="TPR" evidence="3">
    <location>
        <begin position="640"/>
        <end position="673"/>
    </location>
</feature>
<dbReference type="AlphaFoldDB" id="A0A8J7HHR0"/>
<dbReference type="EMBL" id="JAECZB010000019">
    <property type="protein sequence ID" value="MBH8552786.1"/>
    <property type="molecule type" value="Genomic_DNA"/>
</dbReference>
<feature type="repeat" description="TPR" evidence="3">
    <location>
        <begin position="537"/>
        <end position="570"/>
    </location>
</feature>
<dbReference type="InterPro" id="IPR029030">
    <property type="entry name" value="Caspase-like_dom_sf"/>
</dbReference>
<dbReference type="GO" id="GO:0009279">
    <property type="term" value="C:cell outer membrane"/>
    <property type="evidence" value="ECO:0007669"/>
    <property type="project" value="TreeGrafter"/>
</dbReference>
<sequence>MTKVALLIGVSDYEPGLNPLPASVKDVEAMAKVLQNPEIGGFAETNIQKLENPEPQKMQEALEMLLSDRHKDDLVVLYFSGHGIKDESGKLHLATRLTRKNPQGRLIKSTTVPASFIHSIMSDSRCKRQVVILDCCFSGAFAEGWSAKDDGSLDIRAELGGEGRVVLTSSTATEYSFQQQEANLSIYTRYLIEGIETGAADLDNDGAVSVDELHEYAKKKVQETAPAMQPEIYAVKEGFKILLSKAPIGDPKLKYRKEVEIYASRGEISIMGRIILDALRQNLGLLPEETAAIETEVLKPYQEYQQKLQQYEQALVDAMGREQTLSDYTRNDLRRYQEILGLRDEDIASIETKISPKNESVQFPDQVTASKNISRENDVTPVKPLSKAVAASQTETPAPNIIKSQTILSTSIAVLKNPRAIGGIGILAAIVLTFSFLVKPNDTPVTTQPNPAESPAPATFSPTTEISAKDFYDRGLDKYNKKDYKGAIEDFNEAIRLDPNNYVLAYYWRGRAHSYLENYQEAVENYDQYLKINPNDVDGLDNRGYSYYNLDKYDLAIADLNKSIGINSKNSYAHNQRGLAYYEQGKFELAIADYTKAIELKYTPLRSAYFNRARSYYKQSNYNKTIEDYNQTIRLDSSYAPAYYNRGLAYTQLNNKQAAIADYQKAADLYQQQGKTKDSQDALEKIQKLQE</sequence>
<dbReference type="GO" id="GO:0006508">
    <property type="term" value="P:proteolysis"/>
    <property type="evidence" value="ECO:0007669"/>
    <property type="project" value="InterPro"/>
</dbReference>
<organism evidence="5 6">
    <name type="scientific">Atlanticothrix silvestris CENA357</name>
    <dbReference type="NCBI Taxonomy" id="1725252"/>
    <lineage>
        <taxon>Bacteria</taxon>
        <taxon>Bacillati</taxon>
        <taxon>Cyanobacteriota</taxon>
        <taxon>Cyanophyceae</taxon>
        <taxon>Nostocales</taxon>
        <taxon>Nodulariaceae</taxon>
        <taxon>Atlanticothrix</taxon>
        <taxon>Atlanticothrix silvestris</taxon>
    </lineage>
</organism>
<dbReference type="SUPFAM" id="SSF52129">
    <property type="entry name" value="Caspase-like"/>
    <property type="match status" value="1"/>
</dbReference>
<gene>
    <name evidence="5" type="ORF">I8751_10485</name>
</gene>
<keyword evidence="6" id="KW-1185">Reference proteome</keyword>
<dbReference type="Pfam" id="PF13181">
    <property type="entry name" value="TPR_8"/>
    <property type="match status" value="1"/>
</dbReference>
<dbReference type="Pfam" id="PF13414">
    <property type="entry name" value="TPR_11"/>
    <property type="match status" value="1"/>
</dbReference>
<dbReference type="Proteomes" id="UP000599391">
    <property type="component" value="Unassembled WGS sequence"/>
</dbReference>
<feature type="repeat" description="TPR" evidence="3">
    <location>
        <begin position="468"/>
        <end position="501"/>
    </location>
</feature>